<dbReference type="CDD" id="cd01129">
    <property type="entry name" value="PulE-GspE-like"/>
    <property type="match status" value="1"/>
</dbReference>
<evidence type="ECO:0000313" key="6">
    <source>
        <dbReference type="Proteomes" id="UP000886845"/>
    </source>
</evidence>
<dbReference type="FunFam" id="3.30.450.90:FF:000001">
    <property type="entry name" value="Type II secretion system ATPase GspE"/>
    <property type="match status" value="1"/>
</dbReference>
<reference evidence="5" key="2">
    <citation type="journal article" date="2021" name="PeerJ">
        <title>Extensive microbial diversity within the chicken gut microbiome revealed by metagenomics and culture.</title>
        <authorList>
            <person name="Gilroy R."/>
            <person name="Ravi A."/>
            <person name="Getino M."/>
            <person name="Pursley I."/>
            <person name="Horton D.L."/>
            <person name="Alikhan N.F."/>
            <person name="Baker D."/>
            <person name="Gharbi K."/>
            <person name="Hall N."/>
            <person name="Watson M."/>
            <person name="Adriaenssens E.M."/>
            <person name="Foster-Nyarko E."/>
            <person name="Jarju S."/>
            <person name="Secka A."/>
            <person name="Antonio M."/>
            <person name="Oren A."/>
            <person name="Chaudhuri R.R."/>
            <person name="La Ragione R."/>
            <person name="Hildebrand F."/>
            <person name="Pallen M.J."/>
        </authorList>
    </citation>
    <scope>NUCLEOTIDE SEQUENCE</scope>
    <source>
        <strain evidence="5">35461</strain>
    </source>
</reference>
<dbReference type="GO" id="GO:0005886">
    <property type="term" value="C:plasma membrane"/>
    <property type="evidence" value="ECO:0007669"/>
    <property type="project" value="TreeGrafter"/>
</dbReference>
<gene>
    <name evidence="5" type="ORF">IAC79_04265</name>
</gene>
<dbReference type="GO" id="GO:0005524">
    <property type="term" value="F:ATP binding"/>
    <property type="evidence" value="ECO:0007669"/>
    <property type="project" value="UniProtKB-KW"/>
</dbReference>
<accession>A0A9D1NNL8</accession>
<dbReference type="GO" id="GO:0016887">
    <property type="term" value="F:ATP hydrolysis activity"/>
    <property type="evidence" value="ECO:0007669"/>
    <property type="project" value="TreeGrafter"/>
</dbReference>
<dbReference type="SUPFAM" id="SSF160246">
    <property type="entry name" value="EspE N-terminal domain-like"/>
    <property type="match status" value="1"/>
</dbReference>
<dbReference type="Gene3D" id="3.40.50.300">
    <property type="entry name" value="P-loop containing nucleotide triphosphate hydrolases"/>
    <property type="match status" value="1"/>
</dbReference>
<evidence type="ECO:0000256" key="2">
    <source>
        <dbReference type="ARBA" id="ARBA00022741"/>
    </source>
</evidence>
<dbReference type="InterPro" id="IPR001482">
    <property type="entry name" value="T2SS/T4SS_dom"/>
</dbReference>
<comment type="caution">
    <text evidence="5">The sequence shown here is derived from an EMBL/GenBank/DDBJ whole genome shotgun (WGS) entry which is preliminary data.</text>
</comment>
<proteinExistence type="inferred from homology"/>
<dbReference type="AlphaFoldDB" id="A0A9D1NNL8"/>
<dbReference type="InterPro" id="IPR007831">
    <property type="entry name" value="T2SS_GspE_N"/>
</dbReference>
<evidence type="ECO:0000313" key="5">
    <source>
        <dbReference type="EMBL" id="HIV09309.1"/>
    </source>
</evidence>
<comment type="similarity">
    <text evidence="1">Belongs to the GSP E family.</text>
</comment>
<dbReference type="InterPro" id="IPR037257">
    <property type="entry name" value="T2SS_E_N_sf"/>
</dbReference>
<dbReference type="Pfam" id="PF05157">
    <property type="entry name" value="MshEN"/>
    <property type="match status" value="1"/>
</dbReference>
<evidence type="ECO:0000256" key="3">
    <source>
        <dbReference type="ARBA" id="ARBA00022840"/>
    </source>
</evidence>
<reference evidence="5" key="1">
    <citation type="submission" date="2020-10" db="EMBL/GenBank/DDBJ databases">
        <authorList>
            <person name="Gilroy R."/>
        </authorList>
    </citation>
    <scope>NUCLEOTIDE SEQUENCE</scope>
    <source>
        <strain evidence="5">35461</strain>
    </source>
</reference>
<organism evidence="5 6">
    <name type="scientific">Candidatus Spyradenecus faecavium</name>
    <dbReference type="NCBI Taxonomy" id="2840947"/>
    <lineage>
        <taxon>Bacteria</taxon>
        <taxon>Pseudomonadati</taxon>
        <taxon>Lentisphaerota</taxon>
        <taxon>Lentisphaeria</taxon>
        <taxon>Lentisphaerales</taxon>
        <taxon>Lentisphaeraceae</taxon>
        <taxon>Lentisphaeraceae incertae sedis</taxon>
        <taxon>Candidatus Spyradenecus</taxon>
    </lineage>
</organism>
<dbReference type="SMART" id="SM00382">
    <property type="entry name" value="AAA"/>
    <property type="match status" value="1"/>
</dbReference>
<sequence length="561" mass="61563">MNPKQQILATLLKRTGLFTDPQVEILLAADLTDGLAAAVTRLEMAKESDFLERLAPVLGMAYADLAKTRPTDDALRLLPARAVYQYNALPLAVEDNALVVALNDPLNAAAVDGLRLACGKPVRVRLAPAEDIDKAIKKYYGVGAEAIEKMIEDGRYEVSDTEANISKIDVNEMGQEASIVRFVNQIIAEADRQGATDIHVEPMEDELRIRYRIDGMLHKVDVPPQINRLKAAIISRLKVMANLDIAEKRLPMDGRIGIRLNGEDIDIRVSTCPTAYGESVSLRLLQKAGNFVQLKDLGMSERDFALTNKLITRPNGIILVTGPTGSGKSTSLYAFLHEINKVNVRIMTAEDPIEYEMKGINQVLVRSDIGLTFARALRAFLRQDPDIIMVGEIRDGETADIAINASLTGHLVFSTLHTNDAAGAFARLIDMGAEPFLVASAVAGVLAQRLARRLCPKCRQQAPLKDGWWDQPAPPPQDFVYAPHGCDACANTGYKGRGAIFELLHVTERIGSLIIGRHSTADIRKAAMEEGMATLRQDGWRKVFSGFTSVEELFRVTEDAK</sequence>
<dbReference type="InterPro" id="IPR003593">
    <property type="entry name" value="AAA+_ATPase"/>
</dbReference>
<dbReference type="PANTHER" id="PTHR30258">
    <property type="entry name" value="TYPE II SECRETION SYSTEM PROTEIN GSPE-RELATED"/>
    <property type="match status" value="1"/>
</dbReference>
<name>A0A9D1NNL8_9BACT</name>
<feature type="domain" description="Bacterial type II secretion system protein E" evidence="4">
    <location>
        <begin position="381"/>
        <end position="395"/>
    </location>
</feature>
<dbReference type="EMBL" id="DVOR01000136">
    <property type="protein sequence ID" value="HIV09309.1"/>
    <property type="molecule type" value="Genomic_DNA"/>
</dbReference>
<dbReference type="PANTHER" id="PTHR30258:SF1">
    <property type="entry name" value="PROTEIN TRANSPORT PROTEIN HOFB HOMOLOG"/>
    <property type="match status" value="1"/>
</dbReference>
<keyword evidence="3" id="KW-0067">ATP-binding</keyword>
<evidence type="ECO:0000256" key="1">
    <source>
        <dbReference type="ARBA" id="ARBA00006611"/>
    </source>
</evidence>
<dbReference type="Pfam" id="PF00437">
    <property type="entry name" value="T2SSE"/>
    <property type="match status" value="1"/>
</dbReference>
<protein>
    <submittedName>
        <fullName evidence="5">Type II/IV secretion system protein</fullName>
    </submittedName>
</protein>
<dbReference type="Gene3D" id="3.30.450.90">
    <property type="match status" value="1"/>
</dbReference>
<dbReference type="FunFam" id="3.40.50.300:FF:000398">
    <property type="entry name" value="Type IV pilus assembly ATPase PilB"/>
    <property type="match status" value="1"/>
</dbReference>
<keyword evidence="2" id="KW-0547">Nucleotide-binding</keyword>
<evidence type="ECO:0000259" key="4">
    <source>
        <dbReference type="PROSITE" id="PS00662"/>
    </source>
</evidence>
<dbReference type="Gene3D" id="3.30.300.160">
    <property type="entry name" value="Type II secretion system, protein E, N-terminal domain"/>
    <property type="match status" value="1"/>
</dbReference>
<dbReference type="SUPFAM" id="SSF52540">
    <property type="entry name" value="P-loop containing nucleoside triphosphate hydrolases"/>
    <property type="match status" value="1"/>
</dbReference>
<dbReference type="Proteomes" id="UP000886845">
    <property type="component" value="Unassembled WGS sequence"/>
</dbReference>
<dbReference type="PROSITE" id="PS00662">
    <property type="entry name" value="T2SP_E"/>
    <property type="match status" value="1"/>
</dbReference>
<dbReference type="InterPro" id="IPR027417">
    <property type="entry name" value="P-loop_NTPase"/>
</dbReference>